<evidence type="ECO:0000313" key="2">
    <source>
        <dbReference type="EMBL" id="KAF5836519.1"/>
    </source>
</evidence>
<dbReference type="Gene3D" id="3.40.50.300">
    <property type="entry name" value="P-loop containing nucleotide triphosphate hydrolases"/>
    <property type="match status" value="2"/>
</dbReference>
<dbReference type="InterPro" id="IPR041679">
    <property type="entry name" value="DNA2/NAM7-like_C"/>
</dbReference>
<dbReference type="PANTHER" id="PTHR10887">
    <property type="entry name" value="DNA2/NAM7 HELICASE FAMILY"/>
    <property type="match status" value="1"/>
</dbReference>
<feature type="domain" description="DNA2/NAM7 helicase-like C-terminal" evidence="1">
    <location>
        <begin position="31"/>
        <end position="256"/>
    </location>
</feature>
<organism evidence="2 3">
    <name type="scientific">Dunaliella salina</name>
    <name type="common">Green alga</name>
    <name type="synonym">Protococcus salinus</name>
    <dbReference type="NCBI Taxonomy" id="3046"/>
    <lineage>
        <taxon>Eukaryota</taxon>
        <taxon>Viridiplantae</taxon>
        <taxon>Chlorophyta</taxon>
        <taxon>core chlorophytes</taxon>
        <taxon>Chlorophyceae</taxon>
        <taxon>CS clade</taxon>
        <taxon>Chlamydomonadales</taxon>
        <taxon>Dunaliellaceae</taxon>
        <taxon>Dunaliella</taxon>
    </lineage>
</organism>
<proteinExistence type="predicted"/>
<sequence>MSFDLPLLVLLGDPQQLPSTVISRLAASKGYGRSLFERLYAGGVPVHMLDVQYRMHPDISSYPSATFYNMRLKDGPNVTGHASTLRPWATLLANTAMFQKLGPYAFIDVSEGGEWVPCGSTSFCNKMEAGCVKALVTSLYQGLAATSVPADAALPPLSVGVISPYNAQASLISSILGVPVSSRSSAAASSKCLTWGNSMSLQIGSVDGFQGREVDVLIFTAVRNNLVKDIGFVKNPNRQNVAITRGRHAVWVLGSKRTLEADEVWRPLITDANERGHLIQAREVELLKKSMDKVKEEEIAVANVQDAAKDAFSGTLWKVVFSQEWMGHVRKLSRKEDRAQVFASVRWLANGRRPPGYPKSTACNHASPEFRELIHVSNVIGHTLVWHIDVDRDPSACRQIIKLWALLPQSEVYTFVRRLEGGLRQYSSQHLERCKLVHCPGLGSSFTSTTPSSSRRGNSLQIGSSRAPVLPKLFPSGGSFIWWARDEAAAREGGAKPVLEHANPDE</sequence>
<dbReference type="EMBL" id="MU069657">
    <property type="protein sequence ID" value="KAF5836519.1"/>
    <property type="molecule type" value="Genomic_DNA"/>
</dbReference>
<comment type="caution">
    <text evidence="2">The sequence shown here is derived from an EMBL/GenBank/DDBJ whole genome shotgun (WGS) entry which is preliminary data.</text>
</comment>
<name>A0ABQ7GPI9_DUNSA</name>
<dbReference type="InterPro" id="IPR027417">
    <property type="entry name" value="P-loop_NTPase"/>
</dbReference>
<dbReference type="PANTHER" id="PTHR10887:SF495">
    <property type="entry name" value="HELICASE SENATAXIN ISOFORM X1-RELATED"/>
    <property type="match status" value="1"/>
</dbReference>
<dbReference type="InterPro" id="IPR047187">
    <property type="entry name" value="SF1_C_Upf1"/>
</dbReference>
<evidence type="ECO:0000313" key="3">
    <source>
        <dbReference type="Proteomes" id="UP000815325"/>
    </source>
</evidence>
<dbReference type="Pfam" id="PF13087">
    <property type="entry name" value="AAA_12"/>
    <property type="match status" value="1"/>
</dbReference>
<dbReference type="InterPro" id="IPR045055">
    <property type="entry name" value="DNA2/NAM7-like"/>
</dbReference>
<dbReference type="SUPFAM" id="SSF52540">
    <property type="entry name" value="P-loop containing nucleoside triphosphate hydrolases"/>
    <property type="match status" value="1"/>
</dbReference>
<accession>A0ABQ7GPI9</accession>
<protein>
    <submittedName>
        <fullName evidence="2">AAA domain-containing protein</fullName>
    </submittedName>
</protein>
<gene>
    <name evidence="2" type="ORF">DUNSADRAFT_5850</name>
</gene>
<reference evidence="2" key="1">
    <citation type="submission" date="2017-08" db="EMBL/GenBank/DDBJ databases">
        <authorList>
            <person name="Polle J.E."/>
            <person name="Barry K."/>
            <person name="Cushman J."/>
            <person name="Schmutz J."/>
            <person name="Tran D."/>
            <person name="Hathwaick L.T."/>
            <person name="Yim W.C."/>
            <person name="Jenkins J."/>
            <person name="Mckie-Krisberg Z.M."/>
            <person name="Prochnik S."/>
            <person name="Lindquist E."/>
            <person name="Dockter R.B."/>
            <person name="Adam C."/>
            <person name="Molina H."/>
            <person name="Bunkerborg J."/>
            <person name="Jin E."/>
            <person name="Buchheim M."/>
            <person name="Magnuson J."/>
        </authorList>
    </citation>
    <scope>NUCLEOTIDE SEQUENCE</scope>
    <source>
        <strain evidence="2">CCAP 19/18</strain>
    </source>
</reference>
<keyword evidence="3" id="KW-1185">Reference proteome</keyword>
<dbReference type="CDD" id="cd18808">
    <property type="entry name" value="SF1_C_Upf1"/>
    <property type="match status" value="1"/>
</dbReference>
<evidence type="ECO:0000259" key="1">
    <source>
        <dbReference type="Pfam" id="PF13087"/>
    </source>
</evidence>
<dbReference type="Proteomes" id="UP000815325">
    <property type="component" value="Unassembled WGS sequence"/>
</dbReference>